<dbReference type="PANTHER" id="PTHR43861">
    <property type="entry name" value="TRANS-ACONITATE 2-METHYLTRANSFERASE-RELATED"/>
    <property type="match status" value="1"/>
</dbReference>
<evidence type="ECO:0000313" key="3">
    <source>
        <dbReference type="Proteomes" id="UP000319829"/>
    </source>
</evidence>
<protein>
    <submittedName>
        <fullName evidence="2">Class I SAM-dependent methyltransferase</fullName>
    </submittedName>
</protein>
<accession>A0A538SUH3</accession>
<proteinExistence type="predicted"/>
<name>A0A538SUH3_UNCEI</name>
<evidence type="ECO:0000256" key="1">
    <source>
        <dbReference type="SAM" id="Phobius"/>
    </source>
</evidence>
<dbReference type="SUPFAM" id="SSF53335">
    <property type="entry name" value="S-adenosyl-L-methionine-dependent methyltransferases"/>
    <property type="match status" value="1"/>
</dbReference>
<gene>
    <name evidence="2" type="ORF">E6K74_04320</name>
</gene>
<dbReference type="Proteomes" id="UP000319829">
    <property type="component" value="Unassembled WGS sequence"/>
</dbReference>
<dbReference type="AlphaFoldDB" id="A0A538SUH3"/>
<dbReference type="GO" id="GO:0032259">
    <property type="term" value="P:methylation"/>
    <property type="evidence" value="ECO:0007669"/>
    <property type="project" value="UniProtKB-KW"/>
</dbReference>
<comment type="caution">
    <text evidence="2">The sequence shown here is derived from an EMBL/GenBank/DDBJ whole genome shotgun (WGS) entry which is preliminary data.</text>
</comment>
<evidence type="ECO:0000313" key="2">
    <source>
        <dbReference type="EMBL" id="TMQ55038.1"/>
    </source>
</evidence>
<dbReference type="Pfam" id="PF13489">
    <property type="entry name" value="Methyltransf_23"/>
    <property type="match status" value="1"/>
</dbReference>
<organism evidence="2 3">
    <name type="scientific">Eiseniibacteriota bacterium</name>
    <dbReference type="NCBI Taxonomy" id="2212470"/>
    <lineage>
        <taxon>Bacteria</taxon>
        <taxon>Candidatus Eiseniibacteriota</taxon>
    </lineage>
</organism>
<dbReference type="Gene3D" id="3.40.50.150">
    <property type="entry name" value="Vaccinia Virus protein VP39"/>
    <property type="match status" value="1"/>
</dbReference>
<keyword evidence="1" id="KW-0472">Membrane</keyword>
<dbReference type="InterPro" id="IPR029063">
    <property type="entry name" value="SAM-dependent_MTases_sf"/>
</dbReference>
<keyword evidence="2" id="KW-0808">Transferase</keyword>
<feature type="transmembrane region" description="Helical" evidence="1">
    <location>
        <begin position="322"/>
        <end position="342"/>
    </location>
</feature>
<keyword evidence="2" id="KW-0489">Methyltransferase</keyword>
<keyword evidence="1" id="KW-0812">Transmembrane</keyword>
<dbReference type="EMBL" id="VBOU01000044">
    <property type="protein sequence ID" value="TMQ55038.1"/>
    <property type="molecule type" value="Genomic_DNA"/>
</dbReference>
<dbReference type="CDD" id="cd02440">
    <property type="entry name" value="AdoMet_MTases"/>
    <property type="match status" value="1"/>
</dbReference>
<sequence>MGPSPFLDIRARGPEALRRRVRTRGGSADTATRGRVSTPSFEPVVVCACGSRDLAPALRGFRVAETRFGLRRCRRCERMVLDPRPRSNALAASYDADYYGAGARKFVPLIEDVVGRFRDGRARLARRLVAKIRPDGVGRVLDLGCGSGQFLARLSASGLSCDGTELLEETGRRASELAGIRLHVGPLESDTYPPGSFDLISIWHVLEHLPDPDHVLGLCALWIDERGALLVAAPNIDSWQARLFGGSWFHLDPPRHLFHFNRASLKAALGKAGFRVEVIRTLSWEQNLYGILQSVLNALGFPRDEFYEVLKGKRSLFGSARYVLEAALMAAIFLPAFLLVVLEALGGRGGTLECVARKSDPLKGAR</sequence>
<keyword evidence="1" id="KW-1133">Transmembrane helix</keyword>
<dbReference type="GO" id="GO:0008168">
    <property type="term" value="F:methyltransferase activity"/>
    <property type="evidence" value="ECO:0007669"/>
    <property type="project" value="UniProtKB-KW"/>
</dbReference>
<reference evidence="2 3" key="1">
    <citation type="journal article" date="2019" name="Nat. Microbiol.">
        <title>Mediterranean grassland soil C-N compound turnover is dependent on rainfall and depth, and is mediated by genomically divergent microorganisms.</title>
        <authorList>
            <person name="Diamond S."/>
            <person name="Andeer P.F."/>
            <person name="Li Z."/>
            <person name="Crits-Christoph A."/>
            <person name="Burstein D."/>
            <person name="Anantharaman K."/>
            <person name="Lane K.R."/>
            <person name="Thomas B.C."/>
            <person name="Pan C."/>
            <person name="Northen T.R."/>
            <person name="Banfield J.F."/>
        </authorList>
    </citation>
    <scope>NUCLEOTIDE SEQUENCE [LARGE SCALE GENOMIC DNA]</scope>
    <source>
        <strain evidence="2">WS_4</strain>
    </source>
</reference>